<name>A0ABW2D7W2_9ACTN</name>
<keyword evidence="3" id="KW-1185">Reference proteome</keyword>
<dbReference type="Proteomes" id="UP001596470">
    <property type="component" value="Unassembled WGS sequence"/>
</dbReference>
<feature type="chain" id="PRO_5047461815" description="Lipoprotein" evidence="1">
    <location>
        <begin position="24"/>
        <end position="201"/>
    </location>
</feature>
<sequence>MRPLLPIAVVALAAAGCSASTDADLTAPAGGHPQAAEEDSPFAGVTDPVALDIQAPEGFTADDALVREVPMSDAVNTYSFRLDGGADTAVIQVSTYVLPDPVDDSDYRGAVSYIRDYDAQVGYEYTLENDRGTIAHGRAGVGMLTGFPLGSTEVVQQNHYFFEASHAIQVTCQWSNSDFVAVYDACKSLLTTFPFPDGWTA</sequence>
<keyword evidence="1" id="KW-0732">Signal</keyword>
<evidence type="ECO:0000313" key="3">
    <source>
        <dbReference type="Proteomes" id="UP001596470"/>
    </source>
</evidence>
<evidence type="ECO:0008006" key="4">
    <source>
        <dbReference type="Google" id="ProtNLM"/>
    </source>
</evidence>
<comment type="caution">
    <text evidence="2">The sequence shown here is derived from an EMBL/GenBank/DDBJ whole genome shotgun (WGS) entry which is preliminary data.</text>
</comment>
<evidence type="ECO:0000256" key="1">
    <source>
        <dbReference type="SAM" id="SignalP"/>
    </source>
</evidence>
<dbReference type="RefSeq" id="WP_382346721.1">
    <property type="nucleotide sequence ID" value="NZ_JBHMBP010000001.1"/>
</dbReference>
<accession>A0ABW2D7W2</accession>
<organism evidence="2 3">
    <name type="scientific">Glycomyces mayteni</name>
    <dbReference type="NCBI Taxonomy" id="543887"/>
    <lineage>
        <taxon>Bacteria</taxon>
        <taxon>Bacillati</taxon>
        <taxon>Actinomycetota</taxon>
        <taxon>Actinomycetes</taxon>
        <taxon>Glycomycetales</taxon>
        <taxon>Glycomycetaceae</taxon>
        <taxon>Glycomyces</taxon>
    </lineage>
</organism>
<dbReference type="EMBL" id="JBHSYS010000003">
    <property type="protein sequence ID" value="MFC6958284.1"/>
    <property type="molecule type" value="Genomic_DNA"/>
</dbReference>
<proteinExistence type="predicted"/>
<reference evidence="3" key="1">
    <citation type="journal article" date="2019" name="Int. J. Syst. Evol. Microbiol.">
        <title>The Global Catalogue of Microorganisms (GCM) 10K type strain sequencing project: providing services to taxonomists for standard genome sequencing and annotation.</title>
        <authorList>
            <consortium name="The Broad Institute Genomics Platform"/>
            <consortium name="The Broad Institute Genome Sequencing Center for Infectious Disease"/>
            <person name="Wu L."/>
            <person name="Ma J."/>
        </authorList>
    </citation>
    <scope>NUCLEOTIDE SEQUENCE [LARGE SCALE GENOMIC DNA]</scope>
    <source>
        <strain evidence="3">KACC 12634</strain>
    </source>
</reference>
<dbReference type="PROSITE" id="PS51257">
    <property type="entry name" value="PROKAR_LIPOPROTEIN"/>
    <property type="match status" value="1"/>
</dbReference>
<gene>
    <name evidence="2" type="ORF">ACFQS3_13855</name>
</gene>
<feature type="signal peptide" evidence="1">
    <location>
        <begin position="1"/>
        <end position="23"/>
    </location>
</feature>
<evidence type="ECO:0000313" key="2">
    <source>
        <dbReference type="EMBL" id="MFC6958284.1"/>
    </source>
</evidence>
<protein>
    <recommendedName>
        <fullName evidence="4">Lipoprotein</fullName>
    </recommendedName>
</protein>